<dbReference type="InterPro" id="IPR006665">
    <property type="entry name" value="OmpA-like"/>
</dbReference>
<dbReference type="Proteomes" id="UP001623553">
    <property type="component" value="Unassembled WGS sequence"/>
</dbReference>
<keyword evidence="8 10" id="KW-0472">Membrane</keyword>
<evidence type="ECO:0000256" key="7">
    <source>
        <dbReference type="ARBA" id="ARBA00023114"/>
    </source>
</evidence>
<keyword evidence="4" id="KW-0812">Transmembrane</keyword>
<evidence type="ECO:0000256" key="3">
    <source>
        <dbReference type="ARBA" id="ARBA00022452"/>
    </source>
</evidence>
<dbReference type="PANTHER" id="PTHR30329:SF21">
    <property type="entry name" value="LIPOPROTEIN YIAD-RELATED"/>
    <property type="match status" value="1"/>
</dbReference>
<dbReference type="RefSeq" id="WP_406800378.1">
    <property type="nucleotide sequence ID" value="NZ_JBEWZF010000002.1"/>
</dbReference>
<feature type="domain" description="OmpA-like" evidence="12">
    <location>
        <begin position="282"/>
        <end position="393"/>
    </location>
</feature>
<evidence type="ECO:0000256" key="2">
    <source>
        <dbReference type="ARBA" id="ARBA00022448"/>
    </source>
</evidence>
<name>A0ABW8U1I5_9BACT</name>
<evidence type="ECO:0000256" key="5">
    <source>
        <dbReference type="ARBA" id="ARBA00022729"/>
    </source>
</evidence>
<feature type="chain" id="PRO_5046599273" evidence="11">
    <location>
        <begin position="16"/>
        <end position="393"/>
    </location>
</feature>
<protein>
    <submittedName>
        <fullName evidence="13">OmpA family protein</fullName>
    </submittedName>
</protein>
<dbReference type="InterPro" id="IPR011250">
    <property type="entry name" value="OMP/PagP_B-barrel"/>
</dbReference>
<dbReference type="InterPro" id="IPR050330">
    <property type="entry name" value="Bact_OuterMem_StrucFunc"/>
</dbReference>
<keyword evidence="5 11" id="KW-0732">Signal</keyword>
<comment type="subcellular location">
    <subcellularLocation>
        <location evidence="1">Cell outer membrane</location>
        <topology evidence="1">Multi-pass membrane protein</topology>
    </subcellularLocation>
</comment>
<evidence type="ECO:0000259" key="12">
    <source>
        <dbReference type="PROSITE" id="PS51123"/>
    </source>
</evidence>
<evidence type="ECO:0000313" key="14">
    <source>
        <dbReference type="Proteomes" id="UP001623553"/>
    </source>
</evidence>
<dbReference type="PANTHER" id="PTHR30329">
    <property type="entry name" value="STATOR ELEMENT OF FLAGELLAR MOTOR COMPLEX"/>
    <property type="match status" value="1"/>
</dbReference>
<dbReference type="InterPro" id="IPR028974">
    <property type="entry name" value="TSP_type-3_rpt"/>
</dbReference>
<evidence type="ECO:0000313" key="13">
    <source>
        <dbReference type="EMBL" id="MFL0298571.1"/>
    </source>
</evidence>
<dbReference type="InterPro" id="IPR006664">
    <property type="entry name" value="OMP_bac"/>
</dbReference>
<dbReference type="SUPFAM" id="SSF56925">
    <property type="entry name" value="OMPA-like"/>
    <property type="match status" value="1"/>
</dbReference>
<keyword evidence="14" id="KW-1185">Reference proteome</keyword>
<reference evidence="13 14" key="1">
    <citation type="submission" date="2024-07" db="EMBL/GenBank/DDBJ databases">
        <authorList>
            <person name="Pitt A."/>
            <person name="Hahn M.W."/>
        </authorList>
    </citation>
    <scope>NUCLEOTIDE SEQUENCE [LARGE SCALE GENOMIC DNA]</scope>
    <source>
        <strain evidence="13 14">2-BAHN-186B</strain>
    </source>
</reference>
<sequence>MKKLLFLFLSFSAFAQQSTAEEIKYTPRHSMTLLLGGTNRWMQDLPTRRDFVINYTEIGLQYARETKPNVDVFGTLLYGLNGSRDRYASAGLGLRYYLRDRDKHKLKPFGQFAGDALFDNNFNVTHSDVDFAGSIAAGIDYKVAPHWLLRGSTQVGFPVFVSGTLFPVNGRGTNFSTTLGLVFEWGHSPIAEAVVVVEPAPLDTDGDGVLDSSDDCPTVKGVRENNGCPSDKDKDGVIDALDDCPVVAGLKELKGCPPPVVAEAVVAPSVPAAPAAPAARREVNLDSLFDTVVYFRTDKSWIGPMNARKLDRIISLLAEYPQVNVKLQGHTDYRQTEQYNEGLAERRVESVRRYLMKRGVSADRFKGEAFSELVPASRTDLQLNRRVEVHIWK</sequence>
<keyword evidence="3" id="KW-1134">Transmembrane beta strand</keyword>
<dbReference type="Gene3D" id="3.30.1330.60">
    <property type="entry name" value="OmpA-like domain"/>
    <property type="match status" value="1"/>
</dbReference>
<evidence type="ECO:0000256" key="1">
    <source>
        <dbReference type="ARBA" id="ARBA00004571"/>
    </source>
</evidence>
<dbReference type="InterPro" id="IPR036737">
    <property type="entry name" value="OmpA-like_sf"/>
</dbReference>
<keyword evidence="9" id="KW-0998">Cell outer membrane</keyword>
<keyword evidence="7" id="KW-0626">Porin</keyword>
<dbReference type="PRINTS" id="PR01021">
    <property type="entry name" value="OMPADOMAIN"/>
</dbReference>
<evidence type="ECO:0000256" key="6">
    <source>
        <dbReference type="ARBA" id="ARBA00023065"/>
    </source>
</evidence>
<dbReference type="Pfam" id="PF00691">
    <property type="entry name" value="OmpA"/>
    <property type="match status" value="1"/>
</dbReference>
<dbReference type="EMBL" id="JBEWZF010000002">
    <property type="protein sequence ID" value="MFL0298571.1"/>
    <property type="molecule type" value="Genomic_DNA"/>
</dbReference>
<evidence type="ECO:0000256" key="8">
    <source>
        <dbReference type="ARBA" id="ARBA00023136"/>
    </source>
</evidence>
<dbReference type="CDD" id="cd07185">
    <property type="entry name" value="OmpA_C-like"/>
    <property type="match status" value="1"/>
</dbReference>
<evidence type="ECO:0000256" key="11">
    <source>
        <dbReference type="SAM" id="SignalP"/>
    </source>
</evidence>
<comment type="caution">
    <text evidence="13">The sequence shown here is derived from an EMBL/GenBank/DDBJ whole genome shotgun (WGS) entry which is preliminary data.</text>
</comment>
<dbReference type="InterPro" id="IPR003367">
    <property type="entry name" value="Thrombospondin_3-like_rpt"/>
</dbReference>
<keyword evidence="6" id="KW-0406">Ion transport</keyword>
<proteinExistence type="predicted"/>
<keyword evidence="2" id="KW-0813">Transport</keyword>
<organism evidence="13 14">
    <name type="scientific">Aquirufa novilacunae</name>
    <dbReference type="NCBI Taxonomy" id="3139305"/>
    <lineage>
        <taxon>Bacteria</taxon>
        <taxon>Pseudomonadati</taxon>
        <taxon>Bacteroidota</taxon>
        <taxon>Cytophagia</taxon>
        <taxon>Cytophagales</taxon>
        <taxon>Flectobacillaceae</taxon>
        <taxon>Aquirufa</taxon>
    </lineage>
</organism>
<evidence type="ECO:0000256" key="4">
    <source>
        <dbReference type="ARBA" id="ARBA00022692"/>
    </source>
</evidence>
<feature type="signal peptide" evidence="11">
    <location>
        <begin position="1"/>
        <end position="15"/>
    </location>
</feature>
<dbReference type="Pfam" id="PF02412">
    <property type="entry name" value="TSP_3"/>
    <property type="match status" value="2"/>
</dbReference>
<evidence type="ECO:0000256" key="10">
    <source>
        <dbReference type="PROSITE-ProRule" id="PRU00473"/>
    </source>
</evidence>
<dbReference type="SUPFAM" id="SSF103088">
    <property type="entry name" value="OmpA-like"/>
    <property type="match status" value="1"/>
</dbReference>
<dbReference type="SUPFAM" id="SSF103647">
    <property type="entry name" value="TSP type-3 repeat"/>
    <property type="match status" value="1"/>
</dbReference>
<gene>
    <name evidence="13" type="ORF">AAE961_06795</name>
</gene>
<accession>A0ABW8U1I5</accession>
<dbReference type="PROSITE" id="PS51123">
    <property type="entry name" value="OMPA_2"/>
    <property type="match status" value="1"/>
</dbReference>
<evidence type="ECO:0000256" key="9">
    <source>
        <dbReference type="ARBA" id="ARBA00023237"/>
    </source>
</evidence>